<dbReference type="Gene3D" id="3.90.1200.10">
    <property type="match status" value="1"/>
</dbReference>
<organism evidence="2 3">
    <name type="scientific">Brevibacillus choshinensis</name>
    <dbReference type="NCBI Taxonomy" id="54911"/>
    <lineage>
        <taxon>Bacteria</taxon>
        <taxon>Bacillati</taxon>
        <taxon>Bacillota</taxon>
        <taxon>Bacilli</taxon>
        <taxon>Bacillales</taxon>
        <taxon>Paenibacillaceae</taxon>
        <taxon>Brevibacillus</taxon>
    </lineage>
</organism>
<reference evidence="2 3" key="1">
    <citation type="submission" date="2021-01" db="EMBL/GenBank/DDBJ databases">
        <title>Identification of strong promoters based on the transcriptome of Brevibacillus choshinensis.</title>
        <authorList>
            <person name="Yao D."/>
            <person name="Zhang K."/>
            <person name="Wu J."/>
        </authorList>
    </citation>
    <scope>NUCLEOTIDE SEQUENCE [LARGE SCALE GENOMIC DNA]</scope>
    <source>
        <strain evidence="2 3">HPD31-SP3</strain>
    </source>
</reference>
<dbReference type="EMBL" id="CP069127">
    <property type="protein sequence ID" value="QRG70690.1"/>
    <property type="molecule type" value="Genomic_DNA"/>
</dbReference>
<protein>
    <submittedName>
        <fullName evidence="2">Aminoglycoside phosphotransferase family protein</fullName>
    </submittedName>
</protein>
<keyword evidence="3" id="KW-1185">Reference proteome</keyword>
<accession>A0ABX7FY14</accession>
<dbReference type="SUPFAM" id="SSF56112">
    <property type="entry name" value="Protein kinase-like (PK-like)"/>
    <property type="match status" value="1"/>
</dbReference>
<evidence type="ECO:0000313" key="2">
    <source>
        <dbReference type="EMBL" id="QRG70690.1"/>
    </source>
</evidence>
<evidence type="ECO:0000313" key="3">
    <source>
        <dbReference type="Proteomes" id="UP000596248"/>
    </source>
</evidence>
<evidence type="ECO:0000259" key="1">
    <source>
        <dbReference type="Pfam" id="PF01636"/>
    </source>
</evidence>
<dbReference type="PANTHER" id="PTHR21310">
    <property type="entry name" value="AMINOGLYCOSIDE PHOSPHOTRANSFERASE-RELATED-RELATED"/>
    <property type="match status" value="1"/>
</dbReference>
<gene>
    <name evidence="2" type="ORF">JNE38_20005</name>
</gene>
<feature type="domain" description="Aminoglycoside phosphotransferase" evidence="1">
    <location>
        <begin position="48"/>
        <end position="256"/>
    </location>
</feature>
<dbReference type="Pfam" id="PF01636">
    <property type="entry name" value="APH"/>
    <property type="match status" value="1"/>
</dbReference>
<dbReference type="InterPro" id="IPR011009">
    <property type="entry name" value="Kinase-like_dom_sf"/>
</dbReference>
<dbReference type="InterPro" id="IPR051678">
    <property type="entry name" value="AGP_Transferase"/>
</dbReference>
<dbReference type="Proteomes" id="UP000596248">
    <property type="component" value="Chromosome"/>
</dbReference>
<proteinExistence type="predicted"/>
<dbReference type="InterPro" id="IPR002575">
    <property type="entry name" value="Aminoglycoside_PTrfase"/>
</dbReference>
<sequence>MREKELTFQSENRVPDRILRWVTDSVSPSAQVHSITRLYGGVSSIIHTVSLRVDGVVKDYVLRQFDNQEWLRAEPDLAVHEAESLRLADGTGLPVPQYFASDPHGEKCGVPTVLMSKLEGAVVLQPQDEAGWLNGLAKALVQIHATPAADFPWAYYSYNDVQKLATPDWTRNPKVWKDVIEYVRRPFPEFEPCFIHRDYHPNNVLWDCHAVSGVVDWVNACRGPAGIDIGHCRVNLAQLFDVATADSFLAAYQSYAGPSFHYDPYWDLLSLTDILFGEPQVYAGWTALGVTGLTDALIAERLEAYAKSLLNEC</sequence>
<name>A0ABX7FY14_BRECH</name>